<dbReference type="SMART" id="SM00530">
    <property type="entry name" value="HTH_XRE"/>
    <property type="match status" value="1"/>
</dbReference>
<feature type="domain" description="HTH cro/C1-type" evidence="1">
    <location>
        <begin position="17"/>
        <end position="72"/>
    </location>
</feature>
<dbReference type="Pfam" id="PF13560">
    <property type="entry name" value="HTH_31"/>
    <property type="match status" value="1"/>
</dbReference>
<protein>
    <submittedName>
        <fullName evidence="2">XRE family transcriptional regulator</fullName>
    </submittedName>
</protein>
<evidence type="ECO:0000259" key="1">
    <source>
        <dbReference type="PROSITE" id="PS50943"/>
    </source>
</evidence>
<dbReference type="AlphaFoldDB" id="A0A3N0EF48"/>
<comment type="caution">
    <text evidence="2">The sequence shown here is derived from an EMBL/GenBank/DDBJ whole genome shotgun (WGS) entry which is preliminary data.</text>
</comment>
<dbReference type="OrthoDB" id="4285266at2"/>
<dbReference type="InterPro" id="IPR043917">
    <property type="entry name" value="DUF5753"/>
</dbReference>
<proteinExistence type="predicted"/>
<reference evidence="2 3" key="1">
    <citation type="submission" date="2018-11" db="EMBL/GenBank/DDBJ databases">
        <title>The genome draft of YIM 96095.</title>
        <authorList>
            <person name="Tang S.-K."/>
            <person name="Chunyu W.-X."/>
            <person name="Feng Y.-Z."/>
        </authorList>
    </citation>
    <scope>NUCLEOTIDE SEQUENCE [LARGE SCALE GENOMIC DNA]</scope>
    <source>
        <strain evidence="2 3">YIM 96095</strain>
    </source>
</reference>
<accession>A0A3N0EF48</accession>
<dbReference type="InterPro" id="IPR010982">
    <property type="entry name" value="Lambda_DNA-bd_dom_sf"/>
</dbReference>
<dbReference type="SUPFAM" id="SSF47413">
    <property type="entry name" value="lambda repressor-like DNA-binding domains"/>
    <property type="match status" value="1"/>
</dbReference>
<gene>
    <name evidence="2" type="ORF">EFW17_04600</name>
</gene>
<sequence length="282" mass="30983">MPNPGPQVLRVQLGRELRRLREAAGITSREEVAKVLGSNANKVSKIEQGQGTLTAAEVTKLLKLFKVTGDEAKRIQDLATAARKRGSYGKVPAFGRGYVGMEADASSLRIFYEELIPGLLQTEAYARALYATSVTVAQADVDRLVQTRLSRRAVLNQDGPPSLNVVLGEAALRRHVGGKEVLLEQLEHLETMSQMSNVTLQVLPFTSGEHAALGTSFILLRVNEVEAEYVYLEDLTSGDFWDRPQHTNVYQLVFNRLQIAALGERETIALISNAVRELKGAT</sequence>
<dbReference type="Proteomes" id="UP000269198">
    <property type="component" value="Unassembled WGS sequence"/>
</dbReference>
<dbReference type="InterPro" id="IPR001387">
    <property type="entry name" value="Cro/C1-type_HTH"/>
</dbReference>
<dbReference type="Pfam" id="PF19054">
    <property type="entry name" value="DUF5753"/>
    <property type="match status" value="1"/>
</dbReference>
<name>A0A3N0EF48_9ACTN</name>
<organism evidence="2 3">
    <name type="scientific">Halostreptopolyspora alba</name>
    <dbReference type="NCBI Taxonomy" id="2487137"/>
    <lineage>
        <taxon>Bacteria</taxon>
        <taxon>Bacillati</taxon>
        <taxon>Actinomycetota</taxon>
        <taxon>Actinomycetes</taxon>
        <taxon>Streptosporangiales</taxon>
        <taxon>Nocardiopsidaceae</taxon>
        <taxon>Halostreptopolyspora</taxon>
    </lineage>
</organism>
<dbReference type="GO" id="GO:0003677">
    <property type="term" value="F:DNA binding"/>
    <property type="evidence" value="ECO:0007669"/>
    <property type="project" value="InterPro"/>
</dbReference>
<dbReference type="CDD" id="cd00093">
    <property type="entry name" value="HTH_XRE"/>
    <property type="match status" value="1"/>
</dbReference>
<dbReference type="PROSITE" id="PS50943">
    <property type="entry name" value="HTH_CROC1"/>
    <property type="match status" value="1"/>
</dbReference>
<dbReference type="EMBL" id="RJMB01000003">
    <property type="protein sequence ID" value="RNL86486.1"/>
    <property type="molecule type" value="Genomic_DNA"/>
</dbReference>
<dbReference type="RefSeq" id="WP_123200011.1">
    <property type="nucleotide sequence ID" value="NZ_RJMB01000003.1"/>
</dbReference>
<dbReference type="Gene3D" id="1.10.260.40">
    <property type="entry name" value="lambda repressor-like DNA-binding domains"/>
    <property type="match status" value="1"/>
</dbReference>
<evidence type="ECO:0000313" key="2">
    <source>
        <dbReference type="EMBL" id="RNL86486.1"/>
    </source>
</evidence>
<keyword evidence="3" id="KW-1185">Reference proteome</keyword>
<evidence type="ECO:0000313" key="3">
    <source>
        <dbReference type="Proteomes" id="UP000269198"/>
    </source>
</evidence>